<feature type="region of interest" description="Disordered" evidence="2">
    <location>
        <begin position="911"/>
        <end position="943"/>
    </location>
</feature>
<feature type="compositionally biased region" description="Polar residues" evidence="2">
    <location>
        <begin position="2087"/>
        <end position="2098"/>
    </location>
</feature>
<name>A0ABN8PRV5_9CNID</name>
<feature type="region of interest" description="Disordered" evidence="2">
    <location>
        <begin position="1947"/>
        <end position="2063"/>
    </location>
</feature>
<feature type="region of interest" description="Disordered" evidence="2">
    <location>
        <begin position="2456"/>
        <end position="2488"/>
    </location>
</feature>
<dbReference type="PANTHER" id="PTHR45615:SF63">
    <property type="entry name" value="CHROMOSOME UNDETERMINED SCAFFOLD_10, WHOLE GENOME SHOTGUN SEQUENCE"/>
    <property type="match status" value="1"/>
</dbReference>
<evidence type="ECO:0000256" key="1">
    <source>
        <dbReference type="SAM" id="Coils"/>
    </source>
</evidence>
<proteinExistence type="predicted"/>
<protein>
    <submittedName>
        <fullName evidence="3">Uncharacterized protein</fullName>
    </submittedName>
</protein>
<feature type="compositionally biased region" description="Basic and acidic residues" evidence="2">
    <location>
        <begin position="1887"/>
        <end position="1905"/>
    </location>
</feature>
<feature type="compositionally biased region" description="Polar residues" evidence="2">
    <location>
        <begin position="2175"/>
        <end position="2188"/>
    </location>
</feature>
<evidence type="ECO:0000313" key="4">
    <source>
        <dbReference type="Proteomes" id="UP001159405"/>
    </source>
</evidence>
<feature type="region of interest" description="Disordered" evidence="2">
    <location>
        <begin position="414"/>
        <end position="438"/>
    </location>
</feature>
<feature type="compositionally biased region" description="Basic and acidic residues" evidence="2">
    <location>
        <begin position="2036"/>
        <end position="2049"/>
    </location>
</feature>
<dbReference type="Proteomes" id="UP001159405">
    <property type="component" value="Unassembled WGS sequence"/>
</dbReference>
<feature type="compositionally biased region" description="Basic and acidic residues" evidence="2">
    <location>
        <begin position="56"/>
        <end position="68"/>
    </location>
</feature>
<comment type="caution">
    <text evidence="3">The sequence shown here is derived from an EMBL/GenBank/DDBJ whole genome shotgun (WGS) entry which is preliminary data.</text>
</comment>
<evidence type="ECO:0000313" key="3">
    <source>
        <dbReference type="EMBL" id="CAH3149401.1"/>
    </source>
</evidence>
<feature type="compositionally biased region" description="Polar residues" evidence="2">
    <location>
        <begin position="32"/>
        <end position="53"/>
    </location>
</feature>
<feature type="region of interest" description="Disordered" evidence="2">
    <location>
        <begin position="529"/>
        <end position="554"/>
    </location>
</feature>
<feature type="region of interest" description="Disordered" evidence="2">
    <location>
        <begin position="2503"/>
        <end position="2668"/>
    </location>
</feature>
<feature type="compositionally biased region" description="Polar residues" evidence="2">
    <location>
        <begin position="427"/>
        <end position="438"/>
    </location>
</feature>
<keyword evidence="4" id="KW-1185">Reference proteome</keyword>
<feature type="region of interest" description="Disordered" evidence="2">
    <location>
        <begin position="2349"/>
        <end position="2376"/>
    </location>
</feature>
<evidence type="ECO:0000256" key="2">
    <source>
        <dbReference type="SAM" id="MobiDB-lite"/>
    </source>
</evidence>
<feature type="compositionally biased region" description="Basic and acidic residues" evidence="2">
    <location>
        <begin position="2457"/>
        <end position="2469"/>
    </location>
</feature>
<gene>
    <name evidence="3" type="ORF">PLOB_00047132</name>
</gene>
<feature type="compositionally biased region" description="Polar residues" evidence="2">
    <location>
        <begin position="2001"/>
        <end position="2031"/>
    </location>
</feature>
<sequence>MANYARDKEYILKQLAMAKETLTKLRALTDSRNSVDSQLNEQNGSSSPGTESVNGFHDDFKHESDERSSGVGMESPRFDFYTQNTNLVSDKSHVARDSLVRVLGLQVSKLEDDLKVALLEYVEQMEVQKEELISSFETMHAQLSRHHEICQEHYRETAEKDTCIERLKVDKHTLELEVEKLRGENMHLKATGGHARENGYKLSPGFVEHDELSETLMKENSHLRERLRKYETSDYARMERKVALQEKLCESYNKDVMSKDSSLKRLKAENRGLHEDVKNLQDEVLRVNANRLNAEQDRARLQQELQFSEEQVSTLREKLSSATEQTRYLQRCINDGNSKPNTSTGNLPELEKEILALRGKCESYKDKLNDKERFLASVTAENQGLKTAVDTMKRQLAAVRGEERSLKIENERLQKENADREIDRLSSETTTEAHSNKISKMKQELHDLERKVGELELQRQKHEQRETELSQDMMANLEKYTRVEQQLYLSKKELTQLQGFYESSEAKKGDLQVELENSRQRIVNLERQLDESRRDDEGNERMRDAVEENKGLNEENRRLKEEFETSKTEIEELEEALQNAREQNSLQRMRLDAHDTLMKRKDERIKELQNELVVLQNQIDDLTDDTLKKNREMDGLRMSKRLLEQELELSRSAGKVTAKSVYRDITAKDNSPLYPTIDPASPDSGFSDMERERAIDRLRREFLFHPQQPILYEENLETSEEAKISEDLALATRRLRETEEKLADVIAENEKLKDQEHEARSLQLQMKEELAKVIAEKNESQNREKTLTQVLEERKRVVSLVDNAQSLESSEEEESLLVIDEQPIEKFFLQPVLETIPENAEVRFQHEPVEESLIDFLDESDGLCLQTPRMDPVTEHHQTTEELERKVQDLETRSEKLSAEKEELLSALTHTRDAQENMEQRDNAVEEHKKEKPLNKNDEMPDKTHDYESRLAKTNAENENLLLELQQTRENFREIEKKYTDSQRNKKELQNRKDDLASKITEYELCLSKMNEENEELQMELTHTRENLAWFENEAKVLQDDNNDLVNKTKELEENIQTYETSLANMNVEHEKLLSEVTHTRENLRGTENECKEERKKRVELQKIMQEELLAKDDEVAKLQKELSVLCEEQEQKQRNNLRTQEKSLRELLHQSEESNASLQVQLGEMEQAYRKMDKETKALQQQIILEQQGSAQLEHQVEELREKVVVEQEKQEKVSENLNDAQKQNEDLRQQLEDAEHVLENSHKEKAKTVSALQDTIREKENDIEELREELLISEQRYSEIKSLSSNNQTEISDLQAELIETKEQFFTVSQEKAKLVRDQKELEQDIVEKDEKIAALEIEKSEAKREIFTGEKQAEDLFDKLRDCESEVRKLSEENKQLKKDVEQAVHNSKELETLIAESNEERKALEQQLSAAHESITDLETAFERGEDKNLQTEKSFREAKETIAKLETQLEARQDEYRALERDYNETEKELERAQDDLDSSQSKLTNLERKLRVAEENVSELEMARDNGLSNEQLLQQRFATAREDIEKMERENDELKEKLMTVEKKLGELLLSHETLEDGNEELENVNRELLKELEYERDRRSALKQKVETKDRENDVVLRKLQVLEKSITEKDDLQNKSVEEKVKMKEELAKAKKTISELEVTKENQEESIHEIEELLRETRGRTTSLEQRLEEALRENDDLHEELEEVNRKLKYTKEENTELEKMLENQKQITDSFRNNLAEKEESVMNSNYNRDAAERSLQSMKKDLARKDAKLKMQKEQIEDMENEAEKTGRKVRETESANKKLINENDRLAKELADVKAKIVKLEATLKEKGRANSEPNVPVVRVSEVESNPIAAEKLIRDWSDKLSTAQVKVTDLENELLKDIKKHEAKVHRTRPVPRELRRRSADFVLTDHGRPSRFRSRQRPNTSRDSSVDSLRSTQSMLDYLDERIADENLLSASGPIESSTDLPMAVRSETATPLASETGTPLPSENATPVPSETSTPIAEGNGTPVFSDNESLSGVPVTTTANAKSLNTPVTTPEESIDDKEFSPKQESKQQKVVETQSNSRSEDVHYLGQSLEKILEPNVDDRQSLFLDESSQSVGKTTTPNREEDRVSRSVQVQTANYQRPVFAEPTEYLPNERTEVDSEPPQSNYDQSLLTEGQSNKMLFSDREEIIPDTGKQDTPEQQNTYETRSSTDGDLPENIFHLLSTNEREQNAVHVKTEEESGQQPLLIEPPPEDMFPFNTLPSSNSSSITNVTDLTFQSAGSPVFPEQMLLVTFDPLNATDSRPLDPFEQLMRDTQHRSKRVLRTDEVDDVRIDFDDSTDSLPLDFQGTEKLRTVDHETSEQTNIVDTDHVTHRTSGDSLRVSDDHGRITDNEQLPQEGRNEFGQFQANDLPTTAYGDAESHKSIEPTPPPRKMKDKLTPLLFPRRENNLNEGNESKNNKKLEGKPYSVMIMVDDEIVETPLEKDISPSDGGKKKPKKPPEPAILQTFTNVDEEEISTLPSKIKKRLQDEVIQAPSGKKPRAADEVKVKPVRPPRPGVPVQFANTKGGDGLTSPRKVEKTLNEDETSSLGEEKTKAKPKRPPKPLVPVEFADVEEENTYKSPSQIRKELEEASKKGQRTVIGPKPTGRQQKAQVADNRAAQYQIEGKRGESTADHAQGGEQADEKGETMGKGRLLKLIAAFNR</sequence>
<feature type="compositionally biased region" description="Polar residues" evidence="2">
    <location>
        <begin position="1914"/>
        <end position="1928"/>
    </location>
</feature>
<feature type="compositionally biased region" description="Basic and acidic residues" evidence="2">
    <location>
        <begin position="2349"/>
        <end position="2367"/>
    </location>
</feature>
<feature type="coiled-coil region" evidence="1">
    <location>
        <begin position="164"/>
        <end position="367"/>
    </location>
</feature>
<reference evidence="3 4" key="1">
    <citation type="submission" date="2022-05" db="EMBL/GenBank/DDBJ databases">
        <authorList>
            <consortium name="Genoscope - CEA"/>
            <person name="William W."/>
        </authorList>
    </citation>
    <scope>NUCLEOTIDE SEQUENCE [LARGE SCALE GENOMIC DNA]</scope>
</reference>
<feature type="coiled-coil region" evidence="1">
    <location>
        <begin position="721"/>
        <end position="772"/>
    </location>
</feature>
<dbReference type="Gene3D" id="1.10.287.1490">
    <property type="match status" value="1"/>
</dbReference>
<accession>A0ABN8PRV5</accession>
<feature type="compositionally biased region" description="Polar residues" evidence="2">
    <location>
        <begin position="2107"/>
        <end position="2116"/>
    </location>
</feature>
<feature type="region of interest" description="Disordered" evidence="2">
    <location>
        <begin position="1467"/>
        <end position="1486"/>
    </location>
</feature>
<feature type="region of interest" description="Disordered" evidence="2">
    <location>
        <begin position="1881"/>
        <end position="1928"/>
    </location>
</feature>
<organism evidence="3 4">
    <name type="scientific">Porites lobata</name>
    <dbReference type="NCBI Taxonomy" id="104759"/>
    <lineage>
        <taxon>Eukaryota</taxon>
        <taxon>Metazoa</taxon>
        <taxon>Cnidaria</taxon>
        <taxon>Anthozoa</taxon>
        <taxon>Hexacorallia</taxon>
        <taxon>Scleractinia</taxon>
        <taxon>Fungiina</taxon>
        <taxon>Poritidae</taxon>
        <taxon>Porites</taxon>
    </lineage>
</organism>
<feature type="compositionally biased region" description="Polar residues" evidence="2">
    <location>
        <begin position="2139"/>
        <end position="2155"/>
    </location>
</feature>
<feature type="region of interest" description="Disordered" evidence="2">
    <location>
        <begin position="2167"/>
        <end position="2191"/>
    </location>
</feature>
<feature type="region of interest" description="Disordered" evidence="2">
    <location>
        <begin position="2080"/>
        <end position="2155"/>
    </location>
</feature>
<feature type="region of interest" description="Disordered" evidence="2">
    <location>
        <begin position="2390"/>
        <end position="2412"/>
    </location>
</feature>
<feature type="compositionally biased region" description="Basic and acidic residues" evidence="2">
    <location>
        <begin position="414"/>
        <end position="426"/>
    </location>
</feature>
<dbReference type="EMBL" id="CALNXK010000086">
    <property type="protein sequence ID" value="CAH3149401.1"/>
    <property type="molecule type" value="Genomic_DNA"/>
</dbReference>
<dbReference type="PANTHER" id="PTHR45615">
    <property type="entry name" value="MYOSIN HEAVY CHAIN, NON-MUSCLE"/>
    <property type="match status" value="1"/>
</dbReference>
<feature type="region of interest" description="Disordered" evidence="2">
    <location>
        <begin position="1756"/>
        <end position="1790"/>
    </location>
</feature>
<dbReference type="SUPFAM" id="SSF57997">
    <property type="entry name" value="Tropomyosin"/>
    <property type="match status" value="1"/>
</dbReference>
<keyword evidence="1" id="KW-0175">Coiled coil</keyword>
<feature type="compositionally biased region" description="Polar residues" evidence="2">
    <location>
        <begin position="1965"/>
        <end position="1993"/>
    </location>
</feature>
<feature type="region of interest" description="Disordered" evidence="2">
    <location>
        <begin position="32"/>
        <end position="75"/>
    </location>
</feature>
<feature type="compositionally biased region" description="Basic and acidic residues" evidence="2">
    <location>
        <begin position="1467"/>
        <end position="1480"/>
    </location>
</feature>
<feature type="compositionally biased region" description="Basic and acidic residues" evidence="2">
    <location>
        <begin position="2601"/>
        <end position="2610"/>
    </location>
</feature>